<proteinExistence type="predicted"/>
<accession>A0ABS4VIA1</accession>
<feature type="region of interest" description="Disordered" evidence="1">
    <location>
        <begin position="1"/>
        <end position="27"/>
    </location>
</feature>
<evidence type="ECO:0000313" key="3">
    <source>
        <dbReference type="Proteomes" id="UP001519311"/>
    </source>
</evidence>
<dbReference type="Proteomes" id="UP001519311">
    <property type="component" value="Unassembled WGS sequence"/>
</dbReference>
<evidence type="ECO:0000313" key="2">
    <source>
        <dbReference type="EMBL" id="MBP2363650.1"/>
    </source>
</evidence>
<dbReference type="EMBL" id="JAGINS010000002">
    <property type="protein sequence ID" value="MBP2363650.1"/>
    <property type="molecule type" value="Genomic_DNA"/>
</dbReference>
<feature type="compositionally biased region" description="Low complexity" evidence="1">
    <location>
        <begin position="75"/>
        <end position="94"/>
    </location>
</feature>
<sequence length="115" mass="11909">MADRKTPGTGREVRPVHCAGDRPGKDAPEVVEAGVPAFPPGSVPADGRRPQVSAAVRGLTAQQPGPVMLPPCAHGLPRGPRGRRGPAMTGAGRARPAHREPGVAHSPIRTRSSLR</sequence>
<organism evidence="2 3">
    <name type="scientific">Streptomyces clavifer</name>
    <dbReference type="NCBI Taxonomy" id="68188"/>
    <lineage>
        <taxon>Bacteria</taxon>
        <taxon>Bacillati</taxon>
        <taxon>Actinomycetota</taxon>
        <taxon>Actinomycetes</taxon>
        <taxon>Kitasatosporales</taxon>
        <taxon>Streptomycetaceae</taxon>
        <taxon>Streptomyces</taxon>
    </lineage>
</organism>
<evidence type="ECO:0000256" key="1">
    <source>
        <dbReference type="SAM" id="MobiDB-lite"/>
    </source>
</evidence>
<gene>
    <name evidence="2" type="ORF">JOF59_006142</name>
</gene>
<protein>
    <submittedName>
        <fullName evidence="2">Uncharacterized protein</fullName>
    </submittedName>
</protein>
<keyword evidence="3" id="KW-1185">Reference proteome</keyword>
<comment type="caution">
    <text evidence="2">The sequence shown here is derived from an EMBL/GenBank/DDBJ whole genome shotgun (WGS) entry which is preliminary data.</text>
</comment>
<feature type="region of interest" description="Disordered" evidence="1">
    <location>
        <begin position="62"/>
        <end position="115"/>
    </location>
</feature>
<name>A0ABS4VIA1_9ACTN</name>
<reference evidence="2 3" key="1">
    <citation type="submission" date="2021-03" db="EMBL/GenBank/DDBJ databases">
        <title>Sequencing the genomes of 1000 actinobacteria strains.</title>
        <authorList>
            <person name="Klenk H.-P."/>
        </authorList>
    </citation>
    <scope>NUCLEOTIDE SEQUENCE [LARGE SCALE GENOMIC DNA]</scope>
    <source>
        <strain evidence="2 3">DSM 40843</strain>
    </source>
</reference>